<evidence type="ECO:0000313" key="1">
    <source>
        <dbReference type="EMBL" id="GMA95513.1"/>
    </source>
</evidence>
<comment type="caution">
    <text evidence="1">The sequence shown here is derived from an EMBL/GenBank/DDBJ whole genome shotgun (WGS) entry which is preliminary data.</text>
</comment>
<organism evidence="1 2">
    <name type="scientific">Pseudolysinimonas kribbensis</name>
    <dbReference type="NCBI Taxonomy" id="433641"/>
    <lineage>
        <taxon>Bacteria</taxon>
        <taxon>Bacillati</taxon>
        <taxon>Actinomycetota</taxon>
        <taxon>Actinomycetes</taxon>
        <taxon>Micrococcales</taxon>
        <taxon>Microbacteriaceae</taxon>
        <taxon>Pseudolysinimonas</taxon>
    </lineage>
</organism>
<proteinExistence type="predicted"/>
<dbReference type="EMBL" id="BSVB01000001">
    <property type="protein sequence ID" value="GMA95513.1"/>
    <property type="molecule type" value="Genomic_DNA"/>
</dbReference>
<protein>
    <submittedName>
        <fullName evidence="1">Uncharacterized protein</fullName>
    </submittedName>
</protein>
<sequence length="75" mass="7512">MGSDGEAVRIDLPGARIAAPGAEEPGTVEARLPRMTPGAAAWRLVALDAAVQSSGPVTGLSVAVDPVAAPRRRGP</sequence>
<keyword evidence="2" id="KW-1185">Reference proteome</keyword>
<reference evidence="2" key="1">
    <citation type="journal article" date="2019" name="Int. J. Syst. Evol. Microbiol.">
        <title>The Global Catalogue of Microorganisms (GCM) 10K type strain sequencing project: providing services to taxonomists for standard genome sequencing and annotation.</title>
        <authorList>
            <consortium name="The Broad Institute Genomics Platform"/>
            <consortium name="The Broad Institute Genome Sequencing Center for Infectious Disease"/>
            <person name="Wu L."/>
            <person name="Ma J."/>
        </authorList>
    </citation>
    <scope>NUCLEOTIDE SEQUENCE [LARGE SCALE GENOMIC DNA]</scope>
    <source>
        <strain evidence="2">NBRC 108894</strain>
    </source>
</reference>
<dbReference type="Proteomes" id="UP001157034">
    <property type="component" value="Unassembled WGS sequence"/>
</dbReference>
<accession>A0ABQ6K517</accession>
<gene>
    <name evidence="1" type="ORF">GCM10025881_23370</name>
</gene>
<dbReference type="RefSeq" id="WP_284254280.1">
    <property type="nucleotide sequence ID" value="NZ_BSVB01000001.1"/>
</dbReference>
<name>A0ABQ6K517_9MICO</name>
<evidence type="ECO:0000313" key="2">
    <source>
        <dbReference type="Proteomes" id="UP001157034"/>
    </source>
</evidence>